<protein>
    <recommendedName>
        <fullName evidence="5">MYND-type domain-containing protein</fullName>
    </recommendedName>
</protein>
<accession>A0A1Y6LVX3</accession>
<proteinExistence type="predicted"/>
<sequence>MAMDDAERMRLIQLGDLAMNLHAKHKASLTKSKEDPTLSQLLILKNMSTDAQKLLILSQCLGQKDGRKYLMAAERILAKYMNFTGITEAAFRHVAAVQTGIWRDCHSDSGRRAAFEADAIAKSAATKARIEARNAGGHPTTVRASTDHDAWVREELMQLPPLYAARKAKQKCTFCGSKSRDDNVLLACGRCKSALYCDKDCQKLHWKKHKSACAEKTSETNGVGDEGA</sequence>
<evidence type="ECO:0000259" key="5">
    <source>
        <dbReference type="PROSITE" id="PS50865"/>
    </source>
</evidence>
<dbReference type="Proteomes" id="UP000215453">
    <property type="component" value="Chromosome 8"/>
</dbReference>
<dbReference type="GO" id="GO:0008270">
    <property type="term" value="F:zinc ion binding"/>
    <property type="evidence" value="ECO:0007669"/>
    <property type="project" value="UniProtKB-KW"/>
</dbReference>
<evidence type="ECO:0000313" key="6">
    <source>
        <dbReference type="EMBL" id="SMY26811.1"/>
    </source>
</evidence>
<keyword evidence="1" id="KW-0479">Metal-binding</keyword>
<dbReference type="EMBL" id="LT882683">
    <property type="protein sequence ID" value="SMY26811.1"/>
    <property type="molecule type" value="Genomic_DNA"/>
</dbReference>
<gene>
    <name evidence="6" type="ORF">ZT1A5_G8255</name>
</gene>
<keyword evidence="3" id="KW-0862">Zinc</keyword>
<keyword evidence="2 4" id="KW-0863">Zinc-finger</keyword>
<dbReference type="Pfam" id="PF01753">
    <property type="entry name" value="zf-MYND"/>
    <property type="match status" value="1"/>
</dbReference>
<evidence type="ECO:0000256" key="1">
    <source>
        <dbReference type="ARBA" id="ARBA00022723"/>
    </source>
</evidence>
<reference evidence="6 7" key="1">
    <citation type="submission" date="2016-10" db="EMBL/GenBank/DDBJ databases">
        <authorList>
            <person name="Varghese N."/>
        </authorList>
    </citation>
    <scope>NUCLEOTIDE SEQUENCE [LARGE SCALE GENOMIC DNA]</scope>
</reference>
<dbReference type="AlphaFoldDB" id="A0A1Y6LVX3"/>
<dbReference type="PROSITE" id="PS50865">
    <property type="entry name" value="ZF_MYND_2"/>
    <property type="match status" value="1"/>
</dbReference>
<evidence type="ECO:0000313" key="7">
    <source>
        <dbReference type="Proteomes" id="UP000215453"/>
    </source>
</evidence>
<evidence type="ECO:0000256" key="2">
    <source>
        <dbReference type="ARBA" id="ARBA00022771"/>
    </source>
</evidence>
<dbReference type="SUPFAM" id="SSF144232">
    <property type="entry name" value="HIT/MYND zinc finger-like"/>
    <property type="match status" value="1"/>
</dbReference>
<name>A0A1Y6LVX3_ZYMTR</name>
<organism evidence="6 7">
    <name type="scientific">Zymoseptoria tritici ST99CH_1A5</name>
    <dbReference type="NCBI Taxonomy" id="1276529"/>
    <lineage>
        <taxon>Eukaryota</taxon>
        <taxon>Fungi</taxon>
        <taxon>Dikarya</taxon>
        <taxon>Ascomycota</taxon>
        <taxon>Pezizomycotina</taxon>
        <taxon>Dothideomycetes</taxon>
        <taxon>Dothideomycetidae</taxon>
        <taxon>Mycosphaerellales</taxon>
        <taxon>Mycosphaerellaceae</taxon>
        <taxon>Zymoseptoria</taxon>
    </lineage>
</organism>
<feature type="domain" description="MYND-type" evidence="5">
    <location>
        <begin position="172"/>
        <end position="213"/>
    </location>
</feature>
<evidence type="ECO:0000256" key="3">
    <source>
        <dbReference type="ARBA" id="ARBA00022833"/>
    </source>
</evidence>
<dbReference type="PROSITE" id="PS01360">
    <property type="entry name" value="ZF_MYND_1"/>
    <property type="match status" value="1"/>
</dbReference>
<dbReference type="Gene3D" id="6.10.140.2220">
    <property type="match status" value="1"/>
</dbReference>
<dbReference type="InterPro" id="IPR002893">
    <property type="entry name" value="Znf_MYND"/>
</dbReference>
<evidence type="ECO:0000256" key="4">
    <source>
        <dbReference type="PROSITE-ProRule" id="PRU00134"/>
    </source>
</evidence>